<dbReference type="PROSITE" id="PS50801">
    <property type="entry name" value="STAS"/>
    <property type="match status" value="1"/>
</dbReference>
<dbReference type="NCBIfam" id="TIGR00377">
    <property type="entry name" value="ant_ant_sig"/>
    <property type="match status" value="1"/>
</dbReference>
<evidence type="ECO:0000313" key="6">
    <source>
        <dbReference type="Proteomes" id="UP000612362"/>
    </source>
</evidence>
<dbReference type="SUPFAM" id="SSF52091">
    <property type="entry name" value="SpoIIaa-like"/>
    <property type="match status" value="1"/>
</dbReference>
<proteinExistence type="inferred from homology"/>
<dbReference type="InterPro" id="IPR002645">
    <property type="entry name" value="STAS_dom"/>
</dbReference>
<feature type="region of interest" description="Disordered" evidence="3">
    <location>
        <begin position="117"/>
        <end position="137"/>
    </location>
</feature>
<dbReference type="AlphaFoldDB" id="A0A8J3MWV8"/>
<comment type="similarity">
    <text evidence="1 2">Belongs to the anti-sigma-factor antagonist family.</text>
</comment>
<evidence type="ECO:0000256" key="1">
    <source>
        <dbReference type="ARBA" id="ARBA00009013"/>
    </source>
</evidence>
<dbReference type="RefSeq" id="WP_220198192.1">
    <property type="nucleotide sequence ID" value="NZ_BNJF01000004.1"/>
</dbReference>
<evidence type="ECO:0000256" key="2">
    <source>
        <dbReference type="RuleBase" id="RU003749"/>
    </source>
</evidence>
<organism evidence="5 6">
    <name type="scientific">Ktedonospora formicarum</name>
    <dbReference type="NCBI Taxonomy" id="2778364"/>
    <lineage>
        <taxon>Bacteria</taxon>
        <taxon>Bacillati</taxon>
        <taxon>Chloroflexota</taxon>
        <taxon>Ktedonobacteria</taxon>
        <taxon>Ktedonobacterales</taxon>
        <taxon>Ktedonobacteraceae</taxon>
        <taxon>Ktedonospora</taxon>
    </lineage>
</organism>
<dbReference type="Gene3D" id="3.30.750.24">
    <property type="entry name" value="STAS domain"/>
    <property type="match status" value="1"/>
</dbReference>
<accession>A0A8J3MWV8</accession>
<dbReference type="EMBL" id="BNJF01000004">
    <property type="protein sequence ID" value="GHO49078.1"/>
    <property type="molecule type" value="Genomic_DNA"/>
</dbReference>
<evidence type="ECO:0000256" key="3">
    <source>
        <dbReference type="SAM" id="MobiDB-lite"/>
    </source>
</evidence>
<dbReference type="PANTHER" id="PTHR33495">
    <property type="entry name" value="ANTI-SIGMA FACTOR ANTAGONIST TM_1081-RELATED-RELATED"/>
    <property type="match status" value="1"/>
</dbReference>
<feature type="domain" description="STAS" evidence="4">
    <location>
        <begin position="6"/>
        <end position="115"/>
    </location>
</feature>
<sequence length="137" mass="15201">MSIKTLEATVRHQPSVSIVDLHGEITILAEPILNNAYAEAEARGLDVILLNFSDVKYINSTGIALIVSLIARARKQHRRLLACGLRDHYVEIFQVTRLIDFLNVFPDETSALVNELSGLPSTDEPEKSFTSPENSVQ</sequence>
<dbReference type="PANTHER" id="PTHR33495:SF6">
    <property type="entry name" value="ANTI-SIGMA FACTOR ANTAGONIST"/>
    <property type="match status" value="1"/>
</dbReference>
<dbReference type="CDD" id="cd07043">
    <property type="entry name" value="STAS_anti-anti-sigma_factors"/>
    <property type="match status" value="1"/>
</dbReference>
<protein>
    <recommendedName>
        <fullName evidence="2">Anti-sigma factor antagonist</fullName>
    </recommendedName>
</protein>
<dbReference type="InterPro" id="IPR036513">
    <property type="entry name" value="STAS_dom_sf"/>
</dbReference>
<dbReference type="GO" id="GO:0043856">
    <property type="term" value="F:anti-sigma factor antagonist activity"/>
    <property type="evidence" value="ECO:0007669"/>
    <property type="project" value="InterPro"/>
</dbReference>
<feature type="compositionally biased region" description="Polar residues" evidence="3">
    <location>
        <begin position="128"/>
        <end position="137"/>
    </location>
</feature>
<dbReference type="InterPro" id="IPR003658">
    <property type="entry name" value="Anti-sigma_ant"/>
</dbReference>
<reference evidence="5" key="1">
    <citation type="submission" date="2020-10" db="EMBL/GenBank/DDBJ databases">
        <title>Taxonomic study of unclassified bacteria belonging to the class Ktedonobacteria.</title>
        <authorList>
            <person name="Yabe S."/>
            <person name="Wang C.M."/>
            <person name="Zheng Y."/>
            <person name="Sakai Y."/>
            <person name="Cavaletti L."/>
            <person name="Monciardini P."/>
            <person name="Donadio S."/>
        </authorList>
    </citation>
    <scope>NUCLEOTIDE SEQUENCE</scope>
    <source>
        <strain evidence="5">SOSP1-1</strain>
    </source>
</reference>
<name>A0A8J3MWV8_9CHLR</name>
<keyword evidence="6" id="KW-1185">Reference proteome</keyword>
<evidence type="ECO:0000313" key="5">
    <source>
        <dbReference type="EMBL" id="GHO49078.1"/>
    </source>
</evidence>
<dbReference type="Proteomes" id="UP000612362">
    <property type="component" value="Unassembled WGS sequence"/>
</dbReference>
<gene>
    <name evidence="5" type="ORF">KSX_72410</name>
</gene>
<comment type="caution">
    <text evidence="5">The sequence shown here is derived from an EMBL/GenBank/DDBJ whole genome shotgun (WGS) entry which is preliminary data.</text>
</comment>
<dbReference type="Pfam" id="PF01740">
    <property type="entry name" value="STAS"/>
    <property type="match status" value="1"/>
</dbReference>
<evidence type="ECO:0000259" key="4">
    <source>
        <dbReference type="PROSITE" id="PS50801"/>
    </source>
</evidence>